<feature type="binding site" evidence="5">
    <location>
        <position position="303"/>
    </location>
    <ligand>
        <name>Zn(2+)</name>
        <dbReference type="ChEBI" id="CHEBI:29105"/>
    </ligand>
</feature>
<dbReference type="PANTHER" id="PTHR46015">
    <property type="entry name" value="ZGC:172121"/>
    <property type="match status" value="1"/>
</dbReference>
<keyword evidence="9" id="KW-1185">Reference proteome</keyword>
<dbReference type="InterPro" id="IPR051486">
    <property type="entry name" value="Hcy_S-methyltransferase"/>
</dbReference>
<dbReference type="PANTHER" id="PTHR46015:SF1">
    <property type="entry name" value="HOMOCYSTEINE S-METHYLTRANSFERASE-LIKE ISOFORM 1"/>
    <property type="match status" value="1"/>
</dbReference>
<keyword evidence="1 5" id="KW-0489">Methyltransferase</keyword>
<dbReference type="PIRSF" id="PIRSF037505">
    <property type="entry name" value="Betaine_HMT"/>
    <property type="match status" value="1"/>
</dbReference>
<feature type="binding site" evidence="5">
    <location>
        <position position="377"/>
    </location>
    <ligand>
        <name>Zn(2+)</name>
        <dbReference type="ChEBI" id="CHEBI:29105"/>
    </ligand>
</feature>
<dbReference type="Proteomes" id="UP001445335">
    <property type="component" value="Unassembled WGS sequence"/>
</dbReference>
<keyword evidence="4 5" id="KW-0862">Zinc</keyword>
<sequence>MHARRSGRCAVVLDGGLATELERLGKDLSNDELWSARILMDDPGAIEAVHLSYARAGADVATTCSYQASFEGFARAGVGRADAEELLRRSVRLADAAHERFWAEHSQRLASTDNEHAGGGNGVSGSGDGGLANGGADASGRECNGGFEGAGESPESGGSSLGFGGSIGGRQGMAGWQWARGRPLVAFSLGCYGAALADGSEFTGAYASRVTEEQLLDFHRARIQAIAHEPGVDLLAFETVPAVSELRAISRLLRTEGACAHLPAWVSCSCRDEASACGGASLAGECLPAVLDAPSVAAFGVNCTAPRLVAPLLRGLNAERQLRGRADVHLLAYPNGGEAWDPVTRAWRPGSGLAPDAFGAAAAGWADAGATLIGGCCRTGPEHIRAVSQALAAPPRAAYQFSG</sequence>
<keyword evidence="3 5" id="KW-0479">Metal-binding</keyword>
<dbReference type="Gene3D" id="3.20.20.330">
    <property type="entry name" value="Homocysteine-binding-like domain"/>
    <property type="match status" value="1"/>
</dbReference>
<dbReference type="AlphaFoldDB" id="A0AAW1R077"/>
<evidence type="ECO:0000256" key="3">
    <source>
        <dbReference type="ARBA" id="ARBA00022723"/>
    </source>
</evidence>
<evidence type="ECO:0000256" key="1">
    <source>
        <dbReference type="ARBA" id="ARBA00022603"/>
    </source>
</evidence>
<evidence type="ECO:0000256" key="2">
    <source>
        <dbReference type="ARBA" id="ARBA00022679"/>
    </source>
</evidence>
<evidence type="ECO:0000313" key="9">
    <source>
        <dbReference type="Proteomes" id="UP001445335"/>
    </source>
</evidence>
<name>A0AAW1R077_9CHLO</name>
<dbReference type="Pfam" id="PF02574">
    <property type="entry name" value="S-methyl_trans"/>
    <property type="match status" value="1"/>
</dbReference>
<evidence type="ECO:0000313" key="8">
    <source>
        <dbReference type="EMBL" id="KAK9826898.1"/>
    </source>
</evidence>
<protein>
    <recommendedName>
        <fullName evidence="7">Hcy-binding domain-containing protein</fullName>
    </recommendedName>
</protein>
<feature type="region of interest" description="Disordered" evidence="6">
    <location>
        <begin position="112"/>
        <end position="164"/>
    </location>
</feature>
<proteinExistence type="predicted"/>
<comment type="caution">
    <text evidence="8">The sequence shown here is derived from an EMBL/GenBank/DDBJ whole genome shotgun (WGS) entry which is preliminary data.</text>
</comment>
<dbReference type="GO" id="GO:0008898">
    <property type="term" value="F:S-adenosylmethionine-homocysteine S-methyltransferase activity"/>
    <property type="evidence" value="ECO:0007669"/>
    <property type="project" value="TreeGrafter"/>
</dbReference>
<reference evidence="8 9" key="1">
    <citation type="journal article" date="2024" name="Nat. Commun.">
        <title>Phylogenomics reveals the evolutionary origins of lichenization in chlorophyte algae.</title>
        <authorList>
            <person name="Puginier C."/>
            <person name="Libourel C."/>
            <person name="Otte J."/>
            <person name="Skaloud P."/>
            <person name="Haon M."/>
            <person name="Grisel S."/>
            <person name="Petersen M."/>
            <person name="Berrin J.G."/>
            <person name="Delaux P.M."/>
            <person name="Dal Grande F."/>
            <person name="Keller J."/>
        </authorList>
    </citation>
    <scope>NUCLEOTIDE SEQUENCE [LARGE SCALE GENOMIC DNA]</scope>
    <source>
        <strain evidence="8 9">SAG 245.80</strain>
    </source>
</reference>
<dbReference type="InterPro" id="IPR017226">
    <property type="entry name" value="BHMT-like"/>
</dbReference>
<dbReference type="InterPro" id="IPR003726">
    <property type="entry name" value="HCY_dom"/>
</dbReference>
<dbReference type="PROSITE" id="PS50970">
    <property type="entry name" value="HCY"/>
    <property type="match status" value="1"/>
</dbReference>
<evidence type="ECO:0000256" key="6">
    <source>
        <dbReference type="SAM" id="MobiDB-lite"/>
    </source>
</evidence>
<evidence type="ECO:0000256" key="5">
    <source>
        <dbReference type="PROSITE-ProRule" id="PRU00333"/>
    </source>
</evidence>
<evidence type="ECO:0000259" key="7">
    <source>
        <dbReference type="PROSITE" id="PS50970"/>
    </source>
</evidence>
<evidence type="ECO:0000256" key="4">
    <source>
        <dbReference type="ARBA" id="ARBA00022833"/>
    </source>
</evidence>
<feature type="domain" description="Hcy-binding" evidence="7">
    <location>
        <begin position="1"/>
        <end position="391"/>
    </location>
</feature>
<dbReference type="GO" id="GO:0008270">
    <property type="term" value="F:zinc ion binding"/>
    <property type="evidence" value="ECO:0007669"/>
    <property type="project" value="InterPro"/>
</dbReference>
<dbReference type="EMBL" id="JALJOU010000061">
    <property type="protein sequence ID" value="KAK9826898.1"/>
    <property type="molecule type" value="Genomic_DNA"/>
</dbReference>
<feature type="binding site" evidence="5">
    <location>
        <position position="376"/>
    </location>
    <ligand>
        <name>Zn(2+)</name>
        <dbReference type="ChEBI" id="CHEBI:29105"/>
    </ligand>
</feature>
<gene>
    <name evidence="8" type="ORF">WJX81_006536</name>
</gene>
<dbReference type="GO" id="GO:0033528">
    <property type="term" value="P:S-methylmethionine cycle"/>
    <property type="evidence" value="ECO:0007669"/>
    <property type="project" value="TreeGrafter"/>
</dbReference>
<dbReference type="GO" id="GO:0009086">
    <property type="term" value="P:methionine biosynthetic process"/>
    <property type="evidence" value="ECO:0007669"/>
    <property type="project" value="InterPro"/>
</dbReference>
<keyword evidence="2 5" id="KW-0808">Transferase</keyword>
<organism evidence="8 9">
    <name type="scientific">Elliptochloris bilobata</name>
    <dbReference type="NCBI Taxonomy" id="381761"/>
    <lineage>
        <taxon>Eukaryota</taxon>
        <taxon>Viridiplantae</taxon>
        <taxon>Chlorophyta</taxon>
        <taxon>core chlorophytes</taxon>
        <taxon>Trebouxiophyceae</taxon>
        <taxon>Trebouxiophyceae incertae sedis</taxon>
        <taxon>Elliptochloris clade</taxon>
        <taxon>Elliptochloris</taxon>
    </lineage>
</organism>
<dbReference type="GO" id="GO:0032259">
    <property type="term" value="P:methylation"/>
    <property type="evidence" value="ECO:0007669"/>
    <property type="project" value="UniProtKB-KW"/>
</dbReference>
<comment type="cofactor">
    <cofactor evidence="5">
        <name>Zn(2+)</name>
        <dbReference type="ChEBI" id="CHEBI:29105"/>
    </cofactor>
</comment>
<dbReference type="InterPro" id="IPR036589">
    <property type="entry name" value="HCY_dom_sf"/>
</dbReference>
<dbReference type="SUPFAM" id="SSF82282">
    <property type="entry name" value="Homocysteine S-methyltransferase"/>
    <property type="match status" value="1"/>
</dbReference>
<feature type="compositionally biased region" description="Gly residues" evidence="6">
    <location>
        <begin position="117"/>
        <end position="133"/>
    </location>
</feature>
<accession>A0AAW1R077</accession>